<name>A0ABN7WIP6_GIGMA</name>
<gene>
    <name evidence="1" type="ORF">GMARGA_LOCUS31361</name>
</gene>
<keyword evidence="2" id="KW-1185">Reference proteome</keyword>
<dbReference type="EMBL" id="CAJVQB010046608">
    <property type="protein sequence ID" value="CAG8833055.1"/>
    <property type="molecule type" value="Genomic_DNA"/>
</dbReference>
<protein>
    <submittedName>
        <fullName evidence="1">26607_t:CDS:1</fullName>
    </submittedName>
</protein>
<comment type="caution">
    <text evidence="1">The sequence shown here is derived from an EMBL/GenBank/DDBJ whole genome shotgun (WGS) entry which is preliminary data.</text>
</comment>
<dbReference type="Gene3D" id="3.10.20.90">
    <property type="entry name" value="Phosphatidylinositol 3-kinase Catalytic Subunit, Chain A, domain 1"/>
    <property type="match status" value="1"/>
</dbReference>
<accession>A0ABN7WIP6</accession>
<evidence type="ECO:0000313" key="1">
    <source>
        <dbReference type="EMBL" id="CAG8833055.1"/>
    </source>
</evidence>
<proteinExistence type="predicted"/>
<evidence type="ECO:0000313" key="2">
    <source>
        <dbReference type="Proteomes" id="UP000789901"/>
    </source>
</evidence>
<reference evidence="1 2" key="1">
    <citation type="submission" date="2021-06" db="EMBL/GenBank/DDBJ databases">
        <authorList>
            <person name="Kallberg Y."/>
            <person name="Tangrot J."/>
            <person name="Rosling A."/>
        </authorList>
    </citation>
    <scope>NUCLEOTIDE SEQUENCE [LARGE SCALE GENOMIC DNA]</scope>
    <source>
        <strain evidence="1 2">120-4 pot B 10/14</strain>
    </source>
</reference>
<organism evidence="1 2">
    <name type="scientific">Gigaspora margarita</name>
    <dbReference type="NCBI Taxonomy" id="4874"/>
    <lineage>
        <taxon>Eukaryota</taxon>
        <taxon>Fungi</taxon>
        <taxon>Fungi incertae sedis</taxon>
        <taxon>Mucoromycota</taxon>
        <taxon>Glomeromycotina</taxon>
        <taxon>Glomeromycetes</taxon>
        <taxon>Diversisporales</taxon>
        <taxon>Gigasporaceae</taxon>
        <taxon>Gigaspora</taxon>
    </lineage>
</organism>
<sequence length="191" mass="22049">IWEILKIAIGQFSKNVFRATLAFKIAHVNVGGEKTIGTMGQYHLKSSRKHRYMNVVLESPNHPAVGLELTATLGRGLLKERYARALKYGELLPSFSSEVWVVHFTCQDDATKDPYWPSDEELRKDLWVANVWHNHEFSEVAIVGYWWENNQRYITALTGKKITLEVESDQVKQDKEGIFLDQQRLNFVGKQ</sequence>
<feature type="non-terminal residue" evidence="1">
    <location>
        <position position="1"/>
    </location>
</feature>
<dbReference type="Proteomes" id="UP000789901">
    <property type="component" value="Unassembled WGS sequence"/>
</dbReference>